<dbReference type="GO" id="GO:0008745">
    <property type="term" value="F:N-acetylmuramoyl-L-alanine amidase activity"/>
    <property type="evidence" value="ECO:0007669"/>
    <property type="project" value="UniProtKB-EC"/>
</dbReference>
<evidence type="ECO:0000313" key="15">
    <source>
        <dbReference type="Proteomes" id="UP000253083"/>
    </source>
</evidence>
<comment type="caution">
    <text evidence="14">The sequence shown here is derived from an EMBL/GenBank/DDBJ whole genome shotgun (WGS) entry which is preliminary data.</text>
</comment>
<evidence type="ECO:0000256" key="9">
    <source>
        <dbReference type="ARBA" id="ARBA00022833"/>
    </source>
</evidence>
<dbReference type="Proteomes" id="UP000253083">
    <property type="component" value="Unassembled WGS sequence"/>
</dbReference>
<evidence type="ECO:0000256" key="5">
    <source>
        <dbReference type="ARBA" id="ARBA00011901"/>
    </source>
</evidence>
<keyword evidence="9" id="KW-0862">Zinc</keyword>
<name>A0A395JJT3_9GAMM</name>
<sequence>MHLDTSSGLIDSARHLPSENFDQRDIGAEPECIIVHCISLPPGEYGGDQIERFFTNQLAGHEHPYFTHIADLRVSAHFLVKRDGELIQFVATHDRAWHAGESVCLQRPKVNNFSIGIELEGLDTDPNGFTDAQYRELRELIASLRAAYPNILESNIFAHSDIAPGRKPDPGPYFNWQRLFEL</sequence>
<dbReference type="GO" id="GO:0009253">
    <property type="term" value="P:peptidoglycan catabolic process"/>
    <property type="evidence" value="ECO:0007669"/>
    <property type="project" value="InterPro"/>
</dbReference>
<dbReference type="PANTHER" id="PTHR30417">
    <property type="entry name" value="N-ACETYLMURAMOYL-L-ALANINE AMIDASE AMID"/>
    <property type="match status" value="1"/>
</dbReference>
<dbReference type="Pfam" id="PF01510">
    <property type="entry name" value="Amidase_2"/>
    <property type="match status" value="1"/>
</dbReference>
<feature type="domain" description="N-acetylmuramoyl-L-alanine amidase" evidence="13">
    <location>
        <begin position="18"/>
        <end position="171"/>
    </location>
</feature>
<dbReference type="GO" id="GO:0009254">
    <property type="term" value="P:peptidoglycan turnover"/>
    <property type="evidence" value="ECO:0007669"/>
    <property type="project" value="TreeGrafter"/>
</dbReference>
<evidence type="ECO:0000256" key="10">
    <source>
        <dbReference type="ARBA" id="ARBA00023316"/>
    </source>
</evidence>
<dbReference type="EMBL" id="QNRT01000002">
    <property type="protein sequence ID" value="RBP50779.1"/>
    <property type="molecule type" value="Genomic_DNA"/>
</dbReference>
<dbReference type="CDD" id="cd06583">
    <property type="entry name" value="PGRP"/>
    <property type="match status" value="1"/>
</dbReference>
<dbReference type="PANTHER" id="PTHR30417:SF4">
    <property type="entry name" value="1,6-ANHYDRO-N-ACETYLMURAMYL-L-ALANINE AMIDASE AMPD"/>
    <property type="match status" value="1"/>
</dbReference>
<evidence type="ECO:0000256" key="8">
    <source>
        <dbReference type="ARBA" id="ARBA00022801"/>
    </source>
</evidence>
<organism evidence="14 15">
    <name type="scientific">Arenicella xantha</name>
    <dbReference type="NCBI Taxonomy" id="644221"/>
    <lineage>
        <taxon>Bacteria</taxon>
        <taxon>Pseudomonadati</taxon>
        <taxon>Pseudomonadota</taxon>
        <taxon>Gammaproteobacteria</taxon>
        <taxon>Arenicellales</taxon>
        <taxon>Arenicellaceae</taxon>
        <taxon>Arenicella</taxon>
    </lineage>
</organism>
<comment type="cofactor">
    <cofactor evidence="2">
        <name>Zn(2+)</name>
        <dbReference type="ChEBI" id="CHEBI:29105"/>
    </cofactor>
</comment>
<keyword evidence="6" id="KW-0963">Cytoplasm</keyword>
<keyword evidence="7" id="KW-0479">Metal-binding</keyword>
<evidence type="ECO:0000256" key="4">
    <source>
        <dbReference type="ARBA" id="ARBA00007553"/>
    </source>
</evidence>
<evidence type="ECO:0000256" key="6">
    <source>
        <dbReference type="ARBA" id="ARBA00022490"/>
    </source>
</evidence>
<dbReference type="Gene3D" id="3.40.80.10">
    <property type="entry name" value="Peptidoglycan recognition protein-like"/>
    <property type="match status" value="1"/>
</dbReference>
<dbReference type="FunCoup" id="A0A395JJT3">
    <property type="interactions" value="42"/>
</dbReference>
<evidence type="ECO:0000313" key="14">
    <source>
        <dbReference type="EMBL" id="RBP50779.1"/>
    </source>
</evidence>
<dbReference type="GO" id="GO:0046872">
    <property type="term" value="F:metal ion binding"/>
    <property type="evidence" value="ECO:0007669"/>
    <property type="project" value="UniProtKB-KW"/>
</dbReference>
<comment type="subcellular location">
    <subcellularLocation>
        <location evidence="3">Cytoplasm</location>
    </subcellularLocation>
</comment>
<dbReference type="EC" id="3.5.1.28" evidence="5"/>
<dbReference type="InParanoid" id="A0A395JJT3"/>
<evidence type="ECO:0000256" key="1">
    <source>
        <dbReference type="ARBA" id="ARBA00001561"/>
    </source>
</evidence>
<evidence type="ECO:0000256" key="3">
    <source>
        <dbReference type="ARBA" id="ARBA00004496"/>
    </source>
</evidence>
<comment type="catalytic activity">
    <reaction evidence="1">
        <text>Hydrolyzes the link between N-acetylmuramoyl residues and L-amino acid residues in certain cell-wall glycopeptides.</text>
        <dbReference type="EC" id="3.5.1.28"/>
    </reaction>
</comment>
<accession>A0A395JJT3</accession>
<evidence type="ECO:0000256" key="11">
    <source>
        <dbReference type="ARBA" id="ARBA00039257"/>
    </source>
</evidence>
<proteinExistence type="inferred from homology"/>
<gene>
    <name evidence="14" type="ORF">DFR28_102195</name>
</gene>
<dbReference type="GO" id="GO:0071555">
    <property type="term" value="P:cell wall organization"/>
    <property type="evidence" value="ECO:0007669"/>
    <property type="project" value="UniProtKB-KW"/>
</dbReference>
<evidence type="ECO:0000256" key="12">
    <source>
        <dbReference type="ARBA" id="ARBA00042615"/>
    </source>
</evidence>
<dbReference type="SUPFAM" id="SSF55846">
    <property type="entry name" value="N-acetylmuramoyl-L-alanine amidase-like"/>
    <property type="match status" value="1"/>
</dbReference>
<dbReference type="RefSeq" id="WP_113953603.1">
    <property type="nucleotide sequence ID" value="NZ_QNRT01000002.1"/>
</dbReference>
<dbReference type="OrthoDB" id="9794842at2"/>
<dbReference type="InterPro" id="IPR051206">
    <property type="entry name" value="NAMLAA_amidase_2"/>
</dbReference>
<reference evidence="14 15" key="1">
    <citation type="submission" date="2018-06" db="EMBL/GenBank/DDBJ databases">
        <title>Genomic Encyclopedia of Type Strains, Phase IV (KMG-IV): sequencing the most valuable type-strain genomes for metagenomic binning, comparative biology and taxonomic classification.</title>
        <authorList>
            <person name="Goeker M."/>
        </authorList>
    </citation>
    <scope>NUCLEOTIDE SEQUENCE [LARGE SCALE GENOMIC DNA]</scope>
    <source>
        <strain evidence="14 15">DSM 24032</strain>
    </source>
</reference>
<evidence type="ECO:0000256" key="7">
    <source>
        <dbReference type="ARBA" id="ARBA00022723"/>
    </source>
</evidence>
<dbReference type="SMART" id="SM00644">
    <property type="entry name" value="Ami_2"/>
    <property type="match status" value="1"/>
</dbReference>
<dbReference type="InterPro" id="IPR002502">
    <property type="entry name" value="Amidase_domain"/>
</dbReference>
<keyword evidence="10" id="KW-0961">Cell wall biogenesis/degradation</keyword>
<protein>
    <recommendedName>
        <fullName evidence="11">1,6-anhydro-N-acetylmuramyl-L-alanine amidase AmpD</fullName>
        <ecNumber evidence="5">3.5.1.28</ecNumber>
    </recommendedName>
    <alternativeName>
        <fullName evidence="12">N-acetylmuramoyl-L-alanine amidase</fullName>
    </alternativeName>
</protein>
<comment type="similarity">
    <text evidence="4">Belongs to the N-acetylmuramoyl-L-alanine amidase 2 family.</text>
</comment>
<evidence type="ECO:0000256" key="2">
    <source>
        <dbReference type="ARBA" id="ARBA00001947"/>
    </source>
</evidence>
<dbReference type="NCBIfam" id="NF008758">
    <property type="entry name" value="PRK11789.1"/>
    <property type="match status" value="1"/>
</dbReference>
<dbReference type="InterPro" id="IPR036505">
    <property type="entry name" value="Amidase/PGRP_sf"/>
</dbReference>
<evidence type="ECO:0000259" key="13">
    <source>
        <dbReference type="SMART" id="SM00644"/>
    </source>
</evidence>
<keyword evidence="8" id="KW-0378">Hydrolase</keyword>
<dbReference type="GO" id="GO:0005737">
    <property type="term" value="C:cytoplasm"/>
    <property type="evidence" value="ECO:0007669"/>
    <property type="project" value="UniProtKB-SubCell"/>
</dbReference>
<dbReference type="AlphaFoldDB" id="A0A395JJT3"/>
<keyword evidence="15" id="KW-1185">Reference proteome</keyword>